<accession>A0A839Q5I6</accession>
<dbReference type="InterPro" id="IPR023214">
    <property type="entry name" value="HAD_sf"/>
</dbReference>
<dbReference type="EMBL" id="JACHVT010000006">
    <property type="protein sequence ID" value="MBB2987881.1"/>
    <property type="molecule type" value="Genomic_DNA"/>
</dbReference>
<dbReference type="PANTHER" id="PTHR19288:SF95">
    <property type="entry name" value="D-GLYCEROL 3-PHOSPHATE PHOSPHATASE"/>
    <property type="match status" value="1"/>
</dbReference>
<dbReference type="RefSeq" id="WP_253354721.1">
    <property type="nucleotide sequence ID" value="NZ_JACHVT010000006.1"/>
</dbReference>
<comment type="caution">
    <text evidence="1">The sequence shown here is derived from an EMBL/GenBank/DDBJ whole genome shotgun (WGS) entry which is preliminary data.</text>
</comment>
<dbReference type="InterPro" id="IPR036412">
    <property type="entry name" value="HAD-like_sf"/>
</dbReference>
<evidence type="ECO:0000313" key="2">
    <source>
        <dbReference type="Proteomes" id="UP000590811"/>
    </source>
</evidence>
<dbReference type="InterPro" id="IPR006357">
    <property type="entry name" value="HAD-SF_hydro_IIA"/>
</dbReference>
<dbReference type="Proteomes" id="UP000590811">
    <property type="component" value="Unassembled WGS sequence"/>
</dbReference>
<evidence type="ECO:0000313" key="1">
    <source>
        <dbReference type="EMBL" id="MBB2987881.1"/>
    </source>
</evidence>
<name>A0A839Q5I6_9MICO</name>
<dbReference type="Gene3D" id="3.40.50.1000">
    <property type="entry name" value="HAD superfamily/HAD-like"/>
    <property type="match status" value="2"/>
</dbReference>
<reference evidence="1 2" key="1">
    <citation type="submission" date="2020-08" db="EMBL/GenBank/DDBJ databases">
        <title>Genomic Encyclopedia of Type Strains, Phase IV (KMG-V): Genome sequencing to study the core and pangenomes of soil and plant-associated prokaryotes.</title>
        <authorList>
            <person name="Whitman W."/>
        </authorList>
    </citation>
    <scope>NUCLEOTIDE SEQUENCE [LARGE SCALE GENOMIC DNA]</scope>
    <source>
        <strain evidence="1 2">B3ACCR2</strain>
    </source>
</reference>
<sequence>MTDAGGRPLLDCYDGVVCDLDGVVYRGDGAVPGAPEALSDVVASGRRIVYATNNASRMPSDIADQLRGLGAPCEVDDVVTSAQAGAAHLAQQLSPGVRVLAVGGPGTTAAITEAGLTAVAPSDAADHDVTVDAVLQGLGRQLTVTDFEVATRHVARGVPWVASNGDATLPLEWGDAPGNGAYVALVGRAARREPDAVVGKPHPPLYELAADRLGTDRSRTLAVGDRLDTDIDGAGRTGIDSAWVLTGVDAPSDLVRAVSTTPPTYVIGHLGELHQRYVDPVRVDGSDGTWRCGPVTARVQDDALVLEGEDGHPSEAIRAGLALLLERRNAATQAHASPEGEALERLVTLASVLDALVPAATDPSDRATGDTSDRRT</sequence>
<dbReference type="SUPFAM" id="SSF56784">
    <property type="entry name" value="HAD-like"/>
    <property type="match status" value="1"/>
</dbReference>
<gene>
    <name evidence="1" type="ORF">FHW14_003067</name>
</gene>
<protein>
    <submittedName>
        <fullName evidence="1">HAD superfamily hydrolase (TIGR01450 family)</fullName>
    </submittedName>
</protein>
<dbReference type="PANTHER" id="PTHR19288">
    <property type="entry name" value="4-NITROPHENYLPHOSPHATASE-RELATED"/>
    <property type="match status" value="1"/>
</dbReference>
<dbReference type="NCBIfam" id="TIGR01460">
    <property type="entry name" value="HAD-SF-IIA"/>
    <property type="match status" value="1"/>
</dbReference>
<dbReference type="Pfam" id="PF13344">
    <property type="entry name" value="Hydrolase_6"/>
    <property type="match status" value="1"/>
</dbReference>
<organism evidence="1 2">
    <name type="scientific">Terracoccus luteus</name>
    <dbReference type="NCBI Taxonomy" id="53356"/>
    <lineage>
        <taxon>Bacteria</taxon>
        <taxon>Bacillati</taxon>
        <taxon>Actinomycetota</taxon>
        <taxon>Actinomycetes</taxon>
        <taxon>Micrococcales</taxon>
        <taxon>Intrasporangiaceae</taxon>
        <taxon>Terracoccus</taxon>
    </lineage>
</organism>
<keyword evidence="1" id="KW-0378">Hydrolase</keyword>
<dbReference type="Pfam" id="PF13242">
    <property type="entry name" value="Hydrolase_like"/>
    <property type="match status" value="1"/>
</dbReference>
<dbReference type="AlphaFoldDB" id="A0A839Q5I6"/>
<dbReference type="GO" id="GO:0016791">
    <property type="term" value="F:phosphatase activity"/>
    <property type="evidence" value="ECO:0007669"/>
    <property type="project" value="TreeGrafter"/>
</dbReference>
<proteinExistence type="predicted"/>
<dbReference type="GO" id="GO:0005737">
    <property type="term" value="C:cytoplasm"/>
    <property type="evidence" value="ECO:0007669"/>
    <property type="project" value="TreeGrafter"/>
</dbReference>